<dbReference type="PANTHER" id="PTHR46577:SF1">
    <property type="entry name" value="HTH-TYPE TRANSCRIPTIONAL REGULATORY PROTEIN GABR"/>
    <property type="match status" value="1"/>
</dbReference>
<organism evidence="2 3">
    <name type="scientific">Slackia exigua (strain ATCC 700122 / DSM 15923 / CIP 105133 / JCM 11022 / KCTC 5966 / S-7)</name>
    <dbReference type="NCBI Taxonomy" id="649764"/>
    <lineage>
        <taxon>Bacteria</taxon>
        <taxon>Bacillati</taxon>
        <taxon>Actinomycetota</taxon>
        <taxon>Coriobacteriia</taxon>
        <taxon>Eggerthellales</taxon>
        <taxon>Eggerthellaceae</taxon>
        <taxon>Slackia</taxon>
    </lineage>
</organism>
<dbReference type="Gene3D" id="3.40.640.10">
    <property type="entry name" value="Type I PLP-dependent aspartate aminotransferase-like (Major domain)"/>
    <property type="match status" value="1"/>
</dbReference>
<accession>D0WI49</accession>
<dbReference type="PANTHER" id="PTHR46577">
    <property type="entry name" value="HTH-TYPE TRANSCRIPTIONAL REGULATORY PROTEIN GABR"/>
    <property type="match status" value="1"/>
</dbReference>
<name>D0WI49_SLAES</name>
<evidence type="ECO:0000313" key="2">
    <source>
        <dbReference type="EMBL" id="EEZ60716.1"/>
    </source>
</evidence>
<evidence type="ECO:0000313" key="3">
    <source>
        <dbReference type="Proteomes" id="UP000006001"/>
    </source>
</evidence>
<comment type="caution">
    <text evidence="2">The sequence shown here is derived from an EMBL/GenBank/DDBJ whole genome shotgun (WGS) entry which is preliminary data.</text>
</comment>
<dbReference type="STRING" id="649764.HMPREF0762_01521"/>
<dbReference type="EMBL" id="ACUX02000016">
    <property type="protein sequence ID" value="EEZ60716.1"/>
    <property type="molecule type" value="Genomic_DNA"/>
</dbReference>
<proteinExistence type="predicted"/>
<keyword evidence="3" id="KW-1185">Reference proteome</keyword>
<dbReference type="InterPro" id="IPR015424">
    <property type="entry name" value="PyrdxlP-dep_Trfase"/>
</dbReference>
<evidence type="ECO:0000259" key="1">
    <source>
        <dbReference type="Pfam" id="PF00155"/>
    </source>
</evidence>
<protein>
    <recommendedName>
        <fullName evidence="1">Aminotransferase class I/classII large domain-containing protein</fullName>
    </recommendedName>
</protein>
<dbReference type="HOGENOM" id="CLU_017584_0_1_11"/>
<dbReference type="SUPFAM" id="SSF53383">
    <property type="entry name" value="PLP-dependent transferases"/>
    <property type="match status" value="1"/>
</dbReference>
<dbReference type="Pfam" id="PF00155">
    <property type="entry name" value="Aminotran_1_2"/>
    <property type="match status" value="1"/>
</dbReference>
<gene>
    <name evidence="2" type="ORF">HMPREF0762_01521</name>
</gene>
<reference evidence="2" key="1">
    <citation type="submission" date="2009-10" db="EMBL/GenBank/DDBJ databases">
        <authorList>
            <person name="Weinstock G."/>
            <person name="Sodergren E."/>
            <person name="Clifton S."/>
            <person name="Fulton L."/>
            <person name="Fulton B."/>
            <person name="Courtney L."/>
            <person name="Fronick C."/>
            <person name="Harrison M."/>
            <person name="Strong C."/>
            <person name="Farmer C."/>
            <person name="Delahaunty K."/>
            <person name="Markovic C."/>
            <person name="Hall O."/>
            <person name="Minx P."/>
            <person name="Tomlinson C."/>
            <person name="Mitreva M."/>
            <person name="Nelson J."/>
            <person name="Hou S."/>
            <person name="Wollam A."/>
            <person name="Pepin K.H."/>
            <person name="Johnson M."/>
            <person name="Bhonagiri V."/>
            <person name="Nash W.E."/>
            <person name="Warren W."/>
            <person name="Chinwalla A."/>
            <person name="Mardis E.R."/>
            <person name="Wilson R.K."/>
        </authorList>
    </citation>
    <scope>NUCLEOTIDE SEQUENCE [LARGE SCALE GENOMIC DNA]</scope>
    <source>
        <strain evidence="2">ATCC 700122</strain>
    </source>
</reference>
<dbReference type="InterPro" id="IPR015421">
    <property type="entry name" value="PyrdxlP-dep_Trfase_major"/>
</dbReference>
<dbReference type="AlphaFoldDB" id="D0WI49"/>
<sequence length="383" mass="42484">MTSRPTFAVADFSSAPACSDRSFARLWEKTLRDVIAHESEQDLFARQPPQGSQRLRECIASWLARARGITTGPDRIVVAAGAPMLYGLVALMRRRRGRAGAVALESPGYGMIKGIYETMGWRVAPMPLDVEGIDCSMLEKSAASLVHVMPSHQFPTGRVTTVSRRYELLRWASQADDRYIVEDDYDWEFRLSGKPIPSLSSIDAEGKVIYLSTFSKSLSPSLRIAFGVFPSELDEDLERVLGCFASTVGAIDQIALARLMESGGYERHVGRYRTKARAARDCLIGAFRESPIAGRLSYEECDSGLHFVLCVDTPARAEDIARRAAERGVGLAPLERYDLGGMMAPDGRVRFVMQYDGIERETLMRAAAIVCESIERAERRQAK</sequence>
<dbReference type="CDD" id="cd00609">
    <property type="entry name" value="AAT_like"/>
    <property type="match status" value="1"/>
</dbReference>
<feature type="domain" description="Aminotransferase class I/classII large" evidence="1">
    <location>
        <begin position="29"/>
        <end position="351"/>
    </location>
</feature>
<dbReference type="eggNOG" id="COG1167">
    <property type="taxonomic scope" value="Bacteria"/>
</dbReference>
<dbReference type="Proteomes" id="UP000006001">
    <property type="component" value="Unassembled WGS sequence"/>
</dbReference>
<dbReference type="InterPro" id="IPR051446">
    <property type="entry name" value="HTH_trans_reg/aminotransferase"/>
</dbReference>
<dbReference type="GO" id="GO:0030170">
    <property type="term" value="F:pyridoxal phosphate binding"/>
    <property type="evidence" value="ECO:0007669"/>
    <property type="project" value="InterPro"/>
</dbReference>
<dbReference type="InterPro" id="IPR004839">
    <property type="entry name" value="Aminotransferase_I/II_large"/>
</dbReference>